<evidence type="ECO:0000256" key="5">
    <source>
        <dbReference type="ARBA" id="ARBA00022801"/>
    </source>
</evidence>
<name>A0ABY9C138_VITVI</name>
<dbReference type="Gene3D" id="1.20.58.1040">
    <property type="match status" value="1"/>
</dbReference>
<feature type="chain" id="PRO_5046487811" description="glucan endo-1,3-beta-D-glucosidase" evidence="10">
    <location>
        <begin position="24"/>
        <end position="517"/>
    </location>
</feature>
<evidence type="ECO:0000256" key="2">
    <source>
        <dbReference type="ARBA" id="ARBA00008773"/>
    </source>
</evidence>
<keyword evidence="9" id="KW-0812">Transmembrane</keyword>
<feature type="transmembrane region" description="Helical" evidence="9">
    <location>
        <begin position="486"/>
        <end position="507"/>
    </location>
</feature>
<dbReference type="EMBL" id="CP126653">
    <property type="protein sequence ID" value="WJZ88893.1"/>
    <property type="molecule type" value="Genomic_DNA"/>
</dbReference>
<evidence type="ECO:0000256" key="8">
    <source>
        <dbReference type="RuleBase" id="RU004335"/>
    </source>
</evidence>
<keyword evidence="5" id="KW-0378">Hydrolase</keyword>
<feature type="domain" description="X8" evidence="11">
    <location>
        <begin position="355"/>
        <end position="435"/>
    </location>
</feature>
<reference evidence="12 13" key="1">
    <citation type="journal article" date="2023" name="Hortic Res">
        <title>The complete reference genome for grapevine (Vitis vinifera L.) genetics and breeding.</title>
        <authorList>
            <person name="Shi X."/>
            <person name="Cao S."/>
            <person name="Wang X."/>
            <person name="Huang S."/>
            <person name="Wang Y."/>
            <person name="Liu Z."/>
            <person name="Liu W."/>
            <person name="Leng X."/>
            <person name="Peng Y."/>
            <person name="Wang N."/>
            <person name="Wang Y."/>
            <person name="Ma Z."/>
            <person name="Xu X."/>
            <person name="Zhang F."/>
            <person name="Xue H."/>
            <person name="Zhong H."/>
            <person name="Wang Y."/>
            <person name="Zhang K."/>
            <person name="Velt A."/>
            <person name="Avia K."/>
            <person name="Holtgrawe D."/>
            <person name="Grimplet J."/>
            <person name="Matus J.T."/>
            <person name="Ware D."/>
            <person name="Wu X."/>
            <person name="Wang H."/>
            <person name="Liu C."/>
            <person name="Fang Y."/>
            <person name="Rustenholz C."/>
            <person name="Cheng Z."/>
            <person name="Xiao H."/>
            <person name="Zhou Y."/>
        </authorList>
    </citation>
    <scope>NUCLEOTIDE SEQUENCE [LARGE SCALE GENOMIC DNA]</scope>
    <source>
        <strain evidence="13">cv. Pinot noir / PN40024</strain>
        <tissue evidence="12">Leaf</tissue>
    </source>
</reference>
<keyword evidence="7" id="KW-0326">Glycosidase</keyword>
<dbReference type="SUPFAM" id="SSF51445">
    <property type="entry name" value="(Trans)glycosidases"/>
    <property type="match status" value="1"/>
</dbReference>
<dbReference type="InterPro" id="IPR017853">
    <property type="entry name" value="GH"/>
</dbReference>
<keyword evidence="6" id="KW-1015">Disulfide bond</keyword>
<dbReference type="InterPro" id="IPR044965">
    <property type="entry name" value="Glyco_hydro_17_plant"/>
</dbReference>
<sequence>MAAKLPSLLLLLVLFHNLSAVYSIGVNYGTVADNLASPSEVAAFIKDKTIFDRVKIFDTNPDIINAFANTGIGLTVTVVNLDIPKLVHPNEATNWVATNIVPFYQKTKINYICVGNEITMSGISDLIVNLVPAMKAIHAALQAAGINDIKVTTPHPFSIMASSSPPSSGKFAMEFEQSLLIPMLQFHRETNSPFMVNPYPYFAYSGDLRNFLLFGENEGAHDQATGLTYTNMFDAMVDSVYSAMKSAGFGDVSLVVGETGWSSVGDPGRGIGMEEAKLYNSNLIKHITSGKGTPLMPGKPLETYIFALFNENQKPGPSEQNFGLLKPDFSPVYESGCLRGGQQVQEFETAQGEKTWCVPKRGVPIASLQLNLDFACATGVDCTAIQKGGDCSIPYSVWSHASYAMNSYYQTHGRTMESCDFKNTGRVTTINPSEYFSLLSNLKIENFSVFCTHNDLKLWFSTWINCRLCTVYLPFLRGRNWWHLGWWLQIIIMVVGFMSPVSCRVLISGLCITNTIQ</sequence>
<organism evidence="12 13">
    <name type="scientific">Vitis vinifera</name>
    <name type="common">Grape</name>
    <dbReference type="NCBI Taxonomy" id="29760"/>
    <lineage>
        <taxon>Eukaryota</taxon>
        <taxon>Viridiplantae</taxon>
        <taxon>Streptophyta</taxon>
        <taxon>Embryophyta</taxon>
        <taxon>Tracheophyta</taxon>
        <taxon>Spermatophyta</taxon>
        <taxon>Magnoliopsida</taxon>
        <taxon>eudicotyledons</taxon>
        <taxon>Gunneridae</taxon>
        <taxon>Pentapetalae</taxon>
        <taxon>rosids</taxon>
        <taxon>Vitales</taxon>
        <taxon>Vitaceae</taxon>
        <taxon>Viteae</taxon>
        <taxon>Vitis</taxon>
    </lineage>
</organism>
<dbReference type="SMART" id="SM00768">
    <property type="entry name" value="X8"/>
    <property type="match status" value="1"/>
</dbReference>
<keyword evidence="9" id="KW-0472">Membrane</keyword>
<keyword evidence="9" id="KW-1133">Transmembrane helix</keyword>
<evidence type="ECO:0000256" key="7">
    <source>
        <dbReference type="ARBA" id="ARBA00023295"/>
    </source>
</evidence>
<proteinExistence type="inferred from homology"/>
<accession>A0ABY9C138</accession>
<evidence type="ECO:0000313" key="13">
    <source>
        <dbReference type="Proteomes" id="UP001227230"/>
    </source>
</evidence>
<comment type="catalytic activity">
    <reaction evidence="1">
        <text>Hydrolysis of (1-&gt;3)-beta-D-glucosidic linkages in (1-&gt;3)-beta-D-glucans.</text>
        <dbReference type="EC" id="3.2.1.39"/>
    </reaction>
</comment>
<evidence type="ECO:0000256" key="4">
    <source>
        <dbReference type="ARBA" id="ARBA00022729"/>
    </source>
</evidence>
<protein>
    <recommendedName>
        <fullName evidence="3">glucan endo-1,3-beta-D-glucosidase</fullName>
        <ecNumber evidence="3">3.2.1.39</ecNumber>
    </recommendedName>
</protein>
<dbReference type="Pfam" id="PF00332">
    <property type="entry name" value="Glyco_hydro_17"/>
    <property type="match status" value="1"/>
</dbReference>
<dbReference type="EC" id="3.2.1.39" evidence="3"/>
<keyword evidence="4 10" id="KW-0732">Signal</keyword>
<feature type="signal peptide" evidence="10">
    <location>
        <begin position="1"/>
        <end position="23"/>
    </location>
</feature>
<evidence type="ECO:0000256" key="1">
    <source>
        <dbReference type="ARBA" id="ARBA00000382"/>
    </source>
</evidence>
<evidence type="ECO:0000313" key="12">
    <source>
        <dbReference type="EMBL" id="WJZ88893.1"/>
    </source>
</evidence>
<evidence type="ECO:0000256" key="9">
    <source>
        <dbReference type="SAM" id="Phobius"/>
    </source>
</evidence>
<evidence type="ECO:0000256" key="6">
    <source>
        <dbReference type="ARBA" id="ARBA00023157"/>
    </source>
</evidence>
<evidence type="ECO:0000256" key="3">
    <source>
        <dbReference type="ARBA" id="ARBA00012780"/>
    </source>
</evidence>
<dbReference type="InterPro" id="IPR012946">
    <property type="entry name" value="X8"/>
</dbReference>
<dbReference type="Gene3D" id="3.20.20.80">
    <property type="entry name" value="Glycosidases"/>
    <property type="match status" value="1"/>
</dbReference>
<evidence type="ECO:0000256" key="10">
    <source>
        <dbReference type="SAM" id="SignalP"/>
    </source>
</evidence>
<dbReference type="InterPro" id="IPR000490">
    <property type="entry name" value="Glyco_hydro_17"/>
</dbReference>
<comment type="similarity">
    <text evidence="2 8">Belongs to the glycosyl hydrolase 17 family.</text>
</comment>
<gene>
    <name evidence="12" type="ORF">VitviT2T_008155</name>
</gene>
<dbReference type="Pfam" id="PF07983">
    <property type="entry name" value="X8"/>
    <property type="match status" value="1"/>
</dbReference>
<evidence type="ECO:0000259" key="11">
    <source>
        <dbReference type="SMART" id="SM00768"/>
    </source>
</evidence>
<keyword evidence="13" id="KW-1185">Reference proteome</keyword>
<dbReference type="Proteomes" id="UP001227230">
    <property type="component" value="Chromosome 6"/>
</dbReference>
<dbReference type="PANTHER" id="PTHR32227">
    <property type="entry name" value="GLUCAN ENDO-1,3-BETA-GLUCOSIDASE BG1-RELATED-RELATED"/>
    <property type="match status" value="1"/>
</dbReference>